<gene>
    <name evidence="3" type="ORF">GXP70_13795</name>
</gene>
<dbReference type="Pfam" id="PF16586">
    <property type="entry name" value="DUF5060"/>
    <property type="match status" value="1"/>
</dbReference>
<dbReference type="InterPro" id="IPR032260">
    <property type="entry name" value="DUF5060"/>
</dbReference>
<dbReference type="AlphaFoldDB" id="A0A6C0FZH1"/>
<dbReference type="EMBL" id="CP048209">
    <property type="protein sequence ID" value="QHT60913.1"/>
    <property type="molecule type" value="Genomic_DNA"/>
</dbReference>
<feature type="region of interest" description="Disordered" evidence="1">
    <location>
        <begin position="29"/>
        <end position="57"/>
    </location>
</feature>
<organism evidence="3 4">
    <name type="scientific">Paenibacillus lycopersici</name>
    <dbReference type="NCBI Taxonomy" id="2704462"/>
    <lineage>
        <taxon>Bacteria</taxon>
        <taxon>Bacillati</taxon>
        <taxon>Bacillota</taxon>
        <taxon>Bacilli</taxon>
        <taxon>Bacillales</taxon>
        <taxon>Paenibacillaceae</taxon>
        <taxon>Paenibacillus</taxon>
    </lineage>
</organism>
<dbReference type="Gene3D" id="3.20.20.80">
    <property type="entry name" value="Glycosidases"/>
    <property type="match status" value="1"/>
</dbReference>
<dbReference type="InterPro" id="IPR017853">
    <property type="entry name" value="GH"/>
</dbReference>
<dbReference type="SUPFAM" id="SSF51445">
    <property type="entry name" value="(Trans)glycosidases"/>
    <property type="match status" value="1"/>
</dbReference>
<keyword evidence="4" id="KW-1185">Reference proteome</keyword>
<evidence type="ECO:0000259" key="2">
    <source>
        <dbReference type="Pfam" id="PF16586"/>
    </source>
</evidence>
<protein>
    <submittedName>
        <fullName evidence="3">DUF5060 domain-containing protein</fullName>
    </submittedName>
</protein>
<evidence type="ECO:0000313" key="3">
    <source>
        <dbReference type="EMBL" id="QHT60913.1"/>
    </source>
</evidence>
<accession>A0A6C0FZH1</accession>
<evidence type="ECO:0000313" key="4">
    <source>
        <dbReference type="Proteomes" id="UP000476064"/>
    </source>
</evidence>
<feature type="domain" description="DUF5060" evidence="2">
    <location>
        <begin position="66"/>
        <end position="138"/>
    </location>
</feature>
<evidence type="ECO:0000256" key="1">
    <source>
        <dbReference type="SAM" id="MobiDB-lite"/>
    </source>
</evidence>
<dbReference type="Proteomes" id="UP000476064">
    <property type="component" value="Chromosome"/>
</dbReference>
<dbReference type="Gene3D" id="2.60.40.10">
    <property type="entry name" value="Immunoglobulins"/>
    <property type="match status" value="1"/>
</dbReference>
<dbReference type="RefSeq" id="WP_162357352.1">
    <property type="nucleotide sequence ID" value="NZ_CP048209.1"/>
</dbReference>
<sequence>MNRRTLIFAAIGGLLLAAAALPVLMPAMNGDRESPPSGPEARAGEAQTAAGEAPRIRGARANATEVGLYEKFELALEMDGDFDNPYDPDQISLSMELTSPSGRKWNIDGFYDPTETTGSKWKIRFAPDEKGTWRYRFQAAGHGGADKSKETAGEFNAVASGSRGWIQVSQTNKRYLEYRDGSSFYGIGLAYPWNITDENLDRIAASGGNLITYWNGNYDGEGNGGGRNQLQSYEAGVDKIDPLKAQRVDDLLAAFERRGLHMSFVIWPHDSLADQLEGWPNAWSQNGYSAIGPAKEFYSSEAMWKYQERLYRYMIARWGYSQALGIWDLVDEINGTDGWAQNPTDVTDAWVAKVHKYFKAHDPYGHPTMGSMAGSRQDYWDFAYRTLDLADRENYYNFTYDGYAKDIQKRWDSYGKPLMIGETGNITDTEKYHQAIWVSLANGLASIPVWWDFDHMSDEMFTQMKALAAFAATIDFREPRTPVHVEADQASKAQAWAMQGESRSFGWLLAEKGGAGGKPVTLANWADGAYTVAWYDPWTGASIGESGANAAGGSLTVSAPASTEPDLAFTITRR</sequence>
<name>A0A6C0FZH1_9BACL</name>
<dbReference type="KEGG" id="plyc:GXP70_13795"/>
<reference evidence="3 4" key="1">
    <citation type="submission" date="2020-01" db="EMBL/GenBank/DDBJ databases">
        <title>Paenibacillus sp. nov., isolated from tomato rhizosphere.</title>
        <authorList>
            <person name="Weon H.-Y."/>
            <person name="Lee S.A."/>
        </authorList>
    </citation>
    <scope>NUCLEOTIDE SEQUENCE [LARGE SCALE GENOMIC DNA]</scope>
    <source>
        <strain evidence="3 4">12200R-189</strain>
    </source>
</reference>
<dbReference type="InterPro" id="IPR013783">
    <property type="entry name" value="Ig-like_fold"/>
</dbReference>
<proteinExistence type="predicted"/>